<evidence type="ECO:0000313" key="2">
    <source>
        <dbReference type="EMBL" id="KAK2171694.1"/>
    </source>
</evidence>
<sequence>MTSVTLIPETHHINREQLVGRVTSVTKLETTCQTRDICDAKNATVMPGSSTGNYMSGARHSRPGIRKLYATCVVFLTLRPGMVRHWHRPSLTRQTQSQGMTRYTRDTRIATTGSDISDTRDFLDAATGNNTTDA</sequence>
<dbReference type="AlphaFoldDB" id="A0AAD9IP05"/>
<protein>
    <submittedName>
        <fullName evidence="1">Uncharacterized protein</fullName>
    </submittedName>
</protein>
<dbReference type="EMBL" id="JAODUO010001037">
    <property type="protein sequence ID" value="KAK2171694.1"/>
    <property type="molecule type" value="Genomic_DNA"/>
</dbReference>
<dbReference type="EMBL" id="JAODUO010008336">
    <property type="protein sequence ID" value="KAK2138186.1"/>
    <property type="molecule type" value="Genomic_DNA"/>
</dbReference>
<accession>A0AAD9IP05</accession>
<organism evidence="1 3">
    <name type="scientific">Ridgeia piscesae</name>
    <name type="common">Tubeworm</name>
    <dbReference type="NCBI Taxonomy" id="27915"/>
    <lineage>
        <taxon>Eukaryota</taxon>
        <taxon>Metazoa</taxon>
        <taxon>Spiralia</taxon>
        <taxon>Lophotrochozoa</taxon>
        <taxon>Annelida</taxon>
        <taxon>Polychaeta</taxon>
        <taxon>Sedentaria</taxon>
        <taxon>Canalipalpata</taxon>
        <taxon>Sabellida</taxon>
        <taxon>Siboglinidae</taxon>
        <taxon>Ridgeia</taxon>
    </lineage>
</organism>
<dbReference type="Proteomes" id="UP001209878">
    <property type="component" value="Unassembled WGS sequence"/>
</dbReference>
<comment type="caution">
    <text evidence="1">The sequence shown here is derived from an EMBL/GenBank/DDBJ whole genome shotgun (WGS) entry which is preliminary data.</text>
</comment>
<gene>
    <name evidence="2" type="ORF">NP493_1038g01007</name>
    <name evidence="1" type="ORF">NP493_8305g00006</name>
</gene>
<keyword evidence="3" id="KW-1185">Reference proteome</keyword>
<evidence type="ECO:0000313" key="3">
    <source>
        <dbReference type="Proteomes" id="UP001209878"/>
    </source>
</evidence>
<proteinExistence type="predicted"/>
<evidence type="ECO:0000313" key="1">
    <source>
        <dbReference type="EMBL" id="KAK2138186.1"/>
    </source>
</evidence>
<name>A0AAD9IP05_RIDPI</name>
<reference evidence="1" key="1">
    <citation type="journal article" date="2023" name="Mol. Biol. Evol.">
        <title>Third-Generation Sequencing Reveals the Adaptive Role of the Epigenome in Three Deep-Sea Polychaetes.</title>
        <authorList>
            <person name="Perez M."/>
            <person name="Aroh O."/>
            <person name="Sun Y."/>
            <person name="Lan Y."/>
            <person name="Juniper S.K."/>
            <person name="Young C.R."/>
            <person name="Angers B."/>
            <person name="Qian P.Y."/>
        </authorList>
    </citation>
    <scope>NUCLEOTIDE SEQUENCE</scope>
    <source>
        <strain evidence="1">R07B-5</strain>
    </source>
</reference>